<dbReference type="GO" id="GO:0006098">
    <property type="term" value="P:pentose-phosphate shunt"/>
    <property type="evidence" value="ECO:0007669"/>
    <property type="project" value="UniProtKB-UniPathway"/>
</dbReference>
<dbReference type="Pfam" id="PF01182">
    <property type="entry name" value="Glucosamine_iso"/>
    <property type="match status" value="1"/>
</dbReference>
<dbReference type="InterPro" id="IPR006148">
    <property type="entry name" value="Glc/Gal-6P_isomerase"/>
</dbReference>
<dbReference type="EMBL" id="CP001737">
    <property type="protein sequence ID" value="ACV78634.1"/>
    <property type="molecule type" value="Genomic_DNA"/>
</dbReference>
<dbReference type="EC" id="3.1.1.31" evidence="5 7"/>
<dbReference type="NCBIfam" id="TIGR01198">
    <property type="entry name" value="pgl"/>
    <property type="match status" value="1"/>
</dbReference>
<dbReference type="FunCoup" id="C8XK72">
    <property type="interactions" value="371"/>
</dbReference>
<keyword evidence="7" id="KW-0378">Hydrolase</keyword>
<organism evidence="9 10">
    <name type="scientific">Nakamurella multipartita (strain ATCC 700099 / DSM 44233 / CIP 104796 / JCM 9543 / NBRC 105858 / Y-104)</name>
    <name type="common">Microsphaera multipartita</name>
    <dbReference type="NCBI Taxonomy" id="479431"/>
    <lineage>
        <taxon>Bacteria</taxon>
        <taxon>Bacillati</taxon>
        <taxon>Actinomycetota</taxon>
        <taxon>Actinomycetes</taxon>
        <taxon>Nakamurellales</taxon>
        <taxon>Nakamurellaceae</taxon>
        <taxon>Nakamurella</taxon>
    </lineage>
</organism>
<dbReference type="InParanoid" id="C8XK72"/>
<feature type="domain" description="Glucosamine/galactosamine-6-phosphate isomerase" evidence="8">
    <location>
        <begin position="12"/>
        <end position="227"/>
    </location>
</feature>
<dbReference type="InterPro" id="IPR039104">
    <property type="entry name" value="6PGL"/>
</dbReference>
<dbReference type="AlphaFoldDB" id="C8XK72"/>
<name>C8XK72_NAKMY</name>
<dbReference type="eggNOG" id="COG0363">
    <property type="taxonomic scope" value="Bacteria"/>
</dbReference>
<evidence type="ECO:0000259" key="8">
    <source>
        <dbReference type="Pfam" id="PF01182"/>
    </source>
</evidence>
<reference evidence="10" key="1">
    <citation type="submission" date="2009-09" db="EMBL/GenBank/DDBJ databases">
        <title>The complete genome of Nakamurella multipartita DSM 44233.</title>
        <authorList>
            <consortium name="US DOE Joint Genome Institute (JGI-PGF)"/>
            <person name="Lucas S."/>
            <person name="Copeland A."/>
            <person name="Lapidus A."/>
            <person name="Glavina del Rio T."/>
            <person name="Dalin E."/>
            <person name="Tice H."/>
            <person name="Bruce D."/>
            <person name="Goodwin L."/>
            <person name="Pitluck S."/>
            <person name="Kyrpides N."/>
            <person name="Mavromatis K."/>
            <person name="Ivanova N."/>
            <person name="Ovchinnikova G."/>
            <person name="Sims D."/>
            <person name="Meincke L."/>
            <person name="Brettin T."/>
            <person name="Detter J.C."/>
            <person name="Han C."/>
            <person name="Larimer F."/>
            <person name="Land M."/>
            <person name="Hauser L."/>
            <person name="Markowitz V."/>
            <person name="Cheng J.-F."/>
            <person name="Hugenholtz P."/>
            <person name="Woyke T."/>
            <person name="Wu D."/>
            <person name="Klenk H.-P."/>
            <person name="Eisen J.A."/>
        </authorList>
    </citation>
    <scope>NUCLEOTIDE SEQUENCE [LARGE SCALE GENOMIC DNA]</scope>
    <source>
        <strain evidence="10">ATCC 700099 / DSM 44233 / CIP 104796 / JCM 9543 / NBRC 105858 / Y-104</strain>
    </source>
</reference>
<dbReference type="PANTHER" id="PTHR11054">
    <property type="entry name" value="6-PHOSPHOGLUCONOLACTONASE"/>
    <property type="match status" value="1"/>
</dbReference>
<evidence type="ECO:0000256" key="1">
    <source>
        <dbReference type="ARBA" id="ARBA00000832"/>
    </source>
</evidence>
<dbReference type="Gene3D" id="3.40.50.1360">
    <property type="match status" value="1"/>
</dbReference>
<dbReference type="UniPathway" id="UPA00115">
    <property type="reaction ID" value="UER00409"/>
</dbReference>
<protein>
    <recommendedName>
        <fullName evidence="6 7">6-phosphogluconolactonase</fullName>
        <shortName evidence="7">6PGL</shortName>
        <ecNumber evidence="5 7">3.1.1.31</ecNumber>
    </recommendedName>
</protein>
<dbReference type="HOGENOM" id="CLU_053947_1_0_11"/>
<dbReference type="GO" id="GO:0017057">
    <property type="term" value="F:6-phosphogluconolactonase activity"/>
    <property type="evidence" value="ECO:0007669"/>
    <property type="project" value="UniProtKB-UniRule"/>
</dbReference>
<evidence type="ECO:0000256" key="6">
    <source>
        <dbReference type="ARBA" id="ARBA00020337"/>
    </source>
</evidence>
<evidence type="ECO:0000313" key="10">
    <source>
        <dbReference type="Proteomes" id="UP000002218"/>
    </source>
</evidence>
<evidence type="ECO:0000256" key="4">
    <source>
        <dbReference type="ARBA" id="ARBA00010662"/>
    </source>
</evidence>
<evidence type="ECO:0000256" key="3">
    <source>
        <dbReference type="ARBA" id="ARBA00004961"/>
    </source>
</evidence>
<dbReference type="OrthoDB" id="9810967at2"/>
<gene>
    <name evidence="7" type="primary">pgl</name>
    <name evidence="9" type="ordered locus">Namu_2257</name>
</gene>
<evidence type="ECO:0000256" key="2">
    <source>
        <dbReference type="ARBA" id="ARBA00002681"/>
    </source>
</evidence>
<dbReference type="SUPFAM" id="SSF100950">
    <property type="entry name" value="NagB/RpiA/CoA transferase-like"/>
    <property type="match status" value="1"/>
</dbReference>
<comment type="pathway">
    <text evidence="3 7">Carbohydrate degradation; pentose phosphate pathway; D-ribulose 5-phosphate from D-glucose 6-phosphate (oxidative stage): step 2/3.</text>
</comment>
<dbReference type="InterPro" id="IPR005900">
    <property type="entry name" value="6-phosphogluconolactonase_DevB"/>
</dbReference>
<evidence type="ECO:0000313" key="9">
    <source>
        <dbReference type="EMBL" id="ACV78634.1"/>
    </source>
</evidence>
<evidence type="ECO:0000256" key="5">
    <source>
        <dbReference type="ARBA" id="ARBA00013198"/>
    </source>
</evidence>
<comment type="catalytic activity">
    <reaction evidence="1 7">
        <text>6-phospho-D-glucono-1,5-lactone + H2O = 6-phospho-D-gluconate + H(+)</text>
        <dbReference type="Rhea" id="RHEA:12556"/>
        <dbReference type="ChEBI" id="CHEBI:15377"/>
        <dbReference type="ChEBI" id="CHEBI:15378"/>
        <dbReference type="ChEBI" id="CHEBI:57955"/>
        <dbReference type="ChEBI" id="CHEBI:58759"/>
        <dbReference type="EC" id="3.1.1.31"/>
    </reaction>
</comment>
<dbReference type="STRING" id="479431.Namu_2257"/>
<dbReference type="Proteomes" id="UP000002218">
    <property type="component" value="Chromosome"/>
</dbReference>
<comment type="function">
    <text evidence="2 7">Hydrolysis of 6-phosphogluconolactone to 6-phosphogluconate.</text>
</comment>
<reference evidence="9 10" key="2">
    <citation type="journal article" date="2010" name="Stand. Genomic Sci.">
        <title>Complete genome sequence of Nakamurella multipartita type strain (Y-104).</title>
        <authorList>
            <person name="Tice H."/>
            <person name="Mayilraj S."/>
            <person name="Sims D."/>
            <person name="Lapidus A."/>
            <person name="Nolan M."/>
            <person name="Lucas S."/>
            <person name="Glavina Del Rio T."/>
            <person name="Copeland A."/>
            <person name="Cheng J.F."/>
            <person name="Meincke L."/>
            <person name="Bruce D."/>
            <person name="Goodwin L."/>
            <person name="Pitluck S."/>
            <person name="Ivanova N."/>
            <person name="Mavromatis K."/>
            <person name="Ovchinnikova G."/>
            <person name="Pati A."/>
            <person name="Chen A."/>
            <person name="Palaniappan K."/>
            <person name="Land M."/>
            <person name="Hauser L."/>
            <person name="Chang Y.J."/>
            <person name="Jeffries C.D."/>
            <person name="Detter J.C."/>
            <person name="Brettin T."/>
            <person name="Rohde M."/>
            <person name="Goker M."/>
            <person name="Bristow J."/>
            <person name="Eisen J.A."/>
            <person name="Markowitz V."/>
            <person name="Hugenholtz P."/>
            <person name="Kyrpides N.C."/>
            <person name="Klenk H.P."/>
            <person name="Chen F."/>
        </authorList>
    </citation>
    <scope>NUCLEOTIDE SEQUENCE [LARGE SCALE GENOMIC DNA]</scope>
    <source>
        <strain evidence="10">ATCC 700099 / DSM 44233 / CIP 104796 / JCM 9543 / NBRC 105858 / Y-104</strain>
    </source>
</reference>
<keyword evidence="10" id="KW-1185">Reference proteome</keyword>
<sequence length="251" mass="25794">MSGAPEVVIHANPDLLAATTAARLVTKLVDIQSTGRIPVVALTGGGVGISTLAHLNDSPARDAVDWSRVEILWGDERFVPSSDPERNAGQAMDALLSRVNVDPARVHVMAPADGEFGDDVDAAAAAYADIVDGLETIDLVMLGMGPEGHVASVFPESPAVYDTRSVVAVRNCPKPPPTRISLTLPTIRRATDVWIITAGTAKAAAVALALGGAGEVALPAAGATGRARTLYLLDRESASALPAGISRAPVS</sequence>
<dbReference type="InterPro" id="IPR037171">
    <property type="entry name" value="NagB/RpiA_transferase-like"/>
</dbReference>
<evidence type="ECO:0000256" key="7">
    <source>
        <dbReference type="RuleBase" id="RU365095"/>
    </source>
</evidence>
<dbReference type="RefSeq" id="WP_015747524.1">
    <property type="nucleotide sequence ID" value="NC_013235.1"/>
</dbReference>
<dbReference type="PANTHER" id="PTHR11054:SF0">
    <property type="entry name" value="6-PHOSPHOGLUCONOLACTONASE"/>
    <property type="match status" value="1"/>
</dbReference>
<accession>C8XK72</accession>
<dbReference type="GO" id="GO:0005975">
    <property type="term" value="P:carbohydrate metabolic process"/>
    <property type="evidence" value="ECO:0007669"/>
    <property type="project" value="UniProtKB-UniRule"/>
</dbReference>
<comment type="similarity">
    <text evidence="4 7">Belongs to the glucosamine/galactosamine-6-phosphate isomerase family. 6-phosphogluconolactonase subfamily.</text>
</comment>
<dbReference type="KEGG" id="nml:Namu_2257"/>
<proteinExistence type="inferred from homology"/>